<dbReference type="AlphaFoldDB" id="A0A081C3Z8"/>
<gene>
    <name evidence="1" type="ORF">U27_06280</name>
</gene>
<evidence type="ECO:0000313" key="2">
    <source>
        <dbReference type="Proteomes" id="UP000030661"/>
    </source>
</evidence>
<name>A0A081C3Z8_VECG1</name>
<reference evidence="1" key="1">
    <citation type="journal article" date="2015" name="PeerJ">
        <title>First genomic representation of candidate bacterial phylum KSB3 points to enhanced environmental sensing as a trigger of wastewater bulking.</title>
        <authorList>
            <person name="Sekiguchi Y."/>
            <person name="Ohashi A."/>
            <person name="Parks D.H."/>
            <person name="Yamauchi T."/>
            <person name="Tyson G.W."/>
            <person name="Hugenholtz P."/>
        </authorList>
    </citation>
    <scope>NUCLEOTIDE SEQUENCE [LARGE SCALE GENOMIC DNA]</scope>
</reference>
<dbReference type="STRING" id="1499967.U27_06280"/>
<sequence>MGHLEQKTQRLRDLIGQASNSGKIFWSIGENLFSIKKEREYVPSYPSFETYIRKELSINEKKAQGYIEIYHTFKDEDITDLMLISHLRYISKLSTYLRTKLLGSMRKLEEIGSKGNVSQQEEIQFSYDAIKKETIQSSVNSTDKSNPPYIMEDLKSTINIVSRLTKNPEEISQQQFTSILENSIQRRTQIQRLGKIKDKHGEALNSRWFPRLQKLFQYEPINEAGFVALFCTMFHQLQDIKLSFDFDNGKIYFHRIGLVRSAFPDAKIICRSEEKPDEFPELNIEFEFASSRYLSHGHDKDNERCDMIICWIHDFPEKELFTTPLPPILCVKELLDTGKIALH</sequence>
<organism evidence="1">
    <name type="scientific">Vecturithrix granuli</name>
    <dbReference type="NCBI Taxonomy" id="1499967"/>
    <lineage>
        <taxon>Bacteria</taxon>
        <taxon>Candidatus Moduliflexota</taxon>
        <taxon>Candidatus Vecturitrichia</taxon>
        <taxon>Candidatus Vecturitrichales</taxon>
        <taxon>Candidatus Vecturitrichaceae</taxon>
        <taxon>Candidatus Vecturithrix</taxon>
    </lineage>
</organism>
<dbReference type="HOGENOM" id="CLU_808128_0_0_0"/>
<accession>A0A081C3Z8</accession>
<keyword evidence="2" id="KW-1185">Reference proteome</keyword>
<proteinExistence type="predicted"/>
<dbReference type="Proteomes" id="UP000030661">
    <property type="component" value="Unassembled WGS sequence"/>
</dbReference>
<evidence type="ECO:0000313" key="1">
    <source>
        <dbReference type="EMBL" id="GAK59303.1"/>
    </source>
</evidence>
<dbReference type="EMBL" id="DF820469">
    <property type="protein sequence ID" value="GAK59303.1"/>
    <property type="molecule type" value="Genomic_DNA"/>
</dbReference>
<protein>
    <submittedName>
        <fullName evidence="1">Uncharacterized protein</fullName>
    </submittedName>
</protein>